<keyword evidence="3 8" id="KW-0441">Lipid A biosynthesis</keyword>
<dbReference type="NCBIfam" id="TIGR01852">
    <property type="entry name" value="lipid_A_lpxA"/>
    <property type="match status" value="1"/>
</dbReference>
<dbReference type="GO" id="GO:0005737">
    <property type="term" value="C:cytoplasm"/>
    <property type="evidence" value="ECO:0007669"/>
    <property type="project" value="UniProtKB-SubCell"/>
</dbReference>
<protein>
    <recommendedName>
        <fullName evidence="8">Acyl-[acyl-carrier-protein]--UDP-N-acetylglucosamine O-acyltransferase</fullName>
        <shortName evidence="8">UDP-N-acetylglucosamine acyltransferase</shortName>
        <ecNumber evidence="8">2.3.1.129</ecNumber>
    </recommendedName>
</protein>
<evidence type="ECO:0000256" key="4">
    <source>
        <dbReference type="ARBA" id="ARBA00022679"/>
    </source>
</evidence>
<evidence type="ECO:0000313" key="11">
    <source>
        <dbReference type="Proteomes" id="UP000032668"/>
    </source>
</evidence>
<keyword evidence="5 8" id="KW-0677">Repeat</keyword>
<dbReference type="UniPathway" id="UPA00359">
    <property type="reaction ID" value="UER00477"/>
</dbReference>
<keyword evidence="1 8" id="KW-0963">Cytoplasm</keyword>
<gene>
    <name evidence="8" type="primary">lpxA</name>
    <name evidence="10" type="ORF">Aam_011_055</name>
</gene>
<evidence type="ECO:0000259" key="9">
    <source>
        <dbReference type="Pfam" id="PF13720"/>
    </source>
</evidence>
<keyword evidence="4 8" id="KW-0808">Transferase</keyword>
<dbReference type="GO" id="GO:0008780">
    <property type="term" value="F:acyl-[acyl-carrier-protein]-UDP-N-acetylglucosamine O-acyltransferase activity"/>
    <property type="evidence" value="ECO:0007669"/>
    <property type="project" value="UniProtKB-UniRule"/>
</dbReference>
<evidence type="ECO:0000256" key="8">
    <source>
        <dbReference type="HAMAP-Rule" id="MF_00387"/>
    </source>
</evidence>
<reference evidence="10 11" key="1">
    <citation type="submission" date="2012-11" db="EMBL/GenBank/DDBJ databases">
        <title>Whole genome sequence of Acidocella aminolytica 101 = DSM 11237.</title>
        <authorList>
            <person name="Azuma Y."/>
            <person name="Higashiura N."/>
            <person name="Hirakawa H."/>
            <person name="Matsushita K."/>
        </authorList>
    </citation>
    <scope>NUCLEOTIDE SEQUENCE [LARGE SCALE GENOMIC DNA]</scope>
    <source>
        <strain evidence="11">101 / DSM 11237</strain>
    </source>
</reference>
<dbReference type="AlphaFoldDB" id="A0A0D6PDI7"/>
<dbReference type="InterPro" id="IPR029098">
    <property type="entry name" value="Acetyltransf_C"/>
</dbReference>
<keyword evidence="7 8" id="KW-0012">Acyltransferase</keyword>
<comment type="pathway">
    <text evidence="8">Glycolipid biosynthesis; lipid IV(A) biosynthesis; lipid IV(A) from (3R)-3-hydroxytetradecanoyl-[acyl-carrier-protein] and UDP-N-acetyl-alpha-D-glucosamine: step 1/6.</text>
</comment>
<dbReference type="InterPro" id="IPR018357">
    <property type="entry name" value="Hexapep_transf_CS"/>
</dbReference>
<evidence type="ECO:0000256" key="6">
    <source>
        <dbReference type="ARBA" id="ARBA00023098"/>
    </source>
</evidence>
<dbReference type="STRING" id="1120923.SAMN02746095_01805"/>
<dbReference type="InterPro" id="IPR001451">
    <property type="entry name" value="Hexapep"/>
</dbReference>
<evidence type="ECO:0000313" key="10">
    <source>
        <dbReference type="EMBL" id="GAN78934.1"/>
    </source>
</evidence>
<accession>A0A0D6PDI7</accession>
<dbReference type="Gene3D" id="1.20.1180.10">
    <property type="entry name" value="Udp N-acetylglucosamine O-acyltransferase, C-terminal domain"/>
    <property type="match status" value="1"/>
</dbReference>
<evidence type="ECO:0000256" key="7">
    <source>
        <dbReference type="ARBA" id="ARBA00023315"/>
    </source>
</evidence>
<dbReference type="GO" id="GO:0016020">
    <property type="term" value="C:membrane"/>
    <property type="evidence" value="ECO:0007669"/>
    <property type="project" value="GOC"/>
</dbReference>
<dbReference type="PROSITE" id="PS00101">
    <property type="entry name" value="HEXAPEP_TRANSFERASES"/>
    <property type="match status" value="1"/>
</dbReference>
<comment type="function">
    <text evidence="8">Involved in the biosynthesis of lipid A, a phosphorylated glycolipid that anchors the lipopolysaccharide to the outer membrane of the cell.</text>
</comment>
<evidence type="ECO:0000256" key="5">
    <source>
        <dbReference type="ARBA" id="ARBA00022737"/>
    </source>
</evidence>
<name>A0A0D6PDI7_9PROT</name>
<keyword evidence="11" id="KW-1185">Reference proteome</keyword>
<organism evidence="10 11">
    <name type="scientific">Acidocella aminolytica 101 = DSM 11237</name>
    <dbReference type="NCBI Taxonomy" id="1120923"/>
    <lineage>
        <taxon>Bacteria</taxon>
        <taxon>Pseudomonadati</taxon>
        <taxon>Pseudomonadota</taxon>
        <taxon>Alphaproteobacteria</taxon>
        <taxon>Acetobacterales</taxon>
        <taxon>Acidocellaceae</taxon>
        <taxon>Acidocella</taxon>
    </lineage>
</organism>
<comment type="caution">
    <text evidence="10">The sequence shown here is derived from an EMBL/GenBank/DDBJ whole genome shotgun (WGS) entry which is preliminary data.</text>
</comment>
<dbReference type="InterPro" id="IPR037157">
    <property type="entry name" value="Acetyltransf_C_sf"/>
</dbReference>
<dbReference type="EMBL" id="BANC01000011">
    <property type="protein sequence ID" value="GAN78934.1"/>
    <property type="molecule type" value="Genomic_DNA"/>
</dbReference>
<evidence type="ECO:0000256" key="1">
    <source>
        <dbReference type="ARBA" id="ARBA00022490"/>
    </source>
</evidence>
<dbReference type="InterPro" id="IPR011004">
    <property type="entry name" value="Trimer_LpxA-like_sf"/>
</dbReference>
<dbReference type="PIRSF" id="PIRSF000456">
    <property type="entry name" value="UDP-GlcNAc_acltr"/>
    <property type="match status" value="1"/>
</dbReference>
<dbReference type="Gene3D" id="2.160.10.10">
    <property type="entry name" value="Hexapeptide repeat proteins"/>
    <property type="match status" value="1"/>
</dbReference>
<dbReference type="Pfam" id="PF00132">
    <property type="entry name" value="Hexapep"/>
    <property type="match status" value="1"/>
</dbReference>
<comment type="catalytic activity">
    <reaction evidence="8">
        <text>a (3R)-hydroxyacyl-[ACP] + UDP-N-acetyl-alpha-D-glucosamine = a UDP-3-O-[(3R)-3-hydroxyacyl]-N-acetyl-alpha-D-glucosamine + holo-[ACP]</text>
        <dbReference type="Rhea" id="RHEA:67812"/>
        <dbReference type="Rhea" id="RHEA-COMP:9685"/>
        <dbReference type="Rhea" id="RHEA-COMP:9945"/>
        <dbReference type="ChEBI" id="CHEBI:57705"/>
        <dbReference type="ChEBI" id="CHEBI:64479"/>
        <dbReference type="ChEBI" id="CHEBI:78827"/>
        <dbReference type="ChEBI" id="CHEBI:173225"/>
        <dbReference type="EC" id="2.3.1.129"/>
    </reaction>
</comment>
<dbReference type="RefSeq" id="WP_241869293.1">
    <property type="nucleotide sequence ID" value="NZ_BANC01000011.1"/>
</dbReference>
<evidence type="ECO:0000256" key="3">
    <source>
        <dbReference type="ARBA" id="ARBA00022556"/>
    </source>
</evidence>
<dbReference type="Proteomes" id="UP000032668">
    <property type="component" value="Unassembled WGS sequence"/>
</dbReference>
<comment type="subunit">
    <text evidence="8">Homotrimer.</text>
</comment>
<evidence type="ECO:0000256" key="2">
    <source>
        <dbReference type="ARBA" id="ARBA00022516"/>
    </source>
</evidence>
<sequence>MLDTVKSMIHPSAIIEDGATIAPGAKIGPFCTVGKDVVLEEGVELVSHVAISGRTYLGAGVKLFPFCTVGLEPQDLKYKGEETETVIGPRTQIREHASIHRGTVTGSGITKIGADCLLMATVHVAHDCVLGDGVIISNNVALGGHVEIGDRAVIGGNAALLQFTRVGAGAMVGGLTGVTRDVIPFARVFGTRAELLGLNIIGLKRRGINKAQLVEINQAYKFLFTGPGVFAERVAQAAALYKDNVFVGEMLAFMATPSKHGILTNVAGEAE</sequence>
<comment type="similarity">
    <text evidence="8">Belongs to the transferase hexapeptide repeat family. LpxA subfamily.</text>
</comment>
<feature type="domain" description="UDP N-acetylglucosamine O-acyltransferase C-terminal" evidence="9">
    <location>
        <begin position="181"/>
        <end position="262"/>
    </location>
</feature>
<dbReference type="SUPFAM" id="SSF51161">
    <property type="entry name" value="Trimeric LpxA-like enzymes"/>
    <property type="match status" value="1"/>
</dbReference>
<dbReference type="Pfam" id="PF13720">
    <property type="entry name" value="Acetyltransf_11"/>
    <property type="match status" value="1"/>
</dbReference>
<keyword evidence="6 8" id="KW-0443">Lipid metabolism</keyword>
<dbReference type="PANTHER" id="PTHR43480">
    <property type="entry name" value="ACYL-[ACYL-CARRIER-PROTEIN]--UDP-N-ACETYLGLUCOSAMINE O-ACYLTRANSFERASE"/>
    <property type="match status" value="1"/>
</dbReference>
<keyword evidence="2 8" id="KW-0444">Lipid biosynthesis</keyword>
<dbReference type="PANTHER" id="PTHR43480:SF1">
    <property type="entry name" value="ACYL-[ACYL-CARRIER-PROTEIN]--UDP-N-ACETYLGLUCOSAMINE O-ACYLTRANSFERASE, MITOCHONDRIAL-RELATED"/>
    <property type="match status" value="1"/>
</dbReference>
<dbReference type="InterPro" id="IPR010137">
    <property type="entry name" value="Lipid_A_LpxA"/>
</dbReference>
<dbReference type="GO" id="GO:0009245">
    <property type="term" value="P:lipid A biosynthetic process"/>
    <property type="evidence" value="ECO:0007669"/>
    <property type="project" value="UniProtKB-UniRule"/>
</dbReference>
<dbReference type="EC" id="2.3.1.129" evidence="8"/>
<comment type="subcellular location">
    <subcellularLocation>
        <location evidence="8">Cytoplasm</location>
    </subcellularLocation>
</comment>
<dbReference type="NCBIfam" id="NF003657">
    <property type="entry name" value="PRK05289.1"/>
    <property type="match status" value="1"/>
</dbReference>
<dbReference type="HAMAP" id="MF_00387">
    <property type="entry name" value="LpxA"/>
    <property type="match status" value="1"/>
</dbReference>
<proteinExistence type="inferred from homology"/>
<dbReference type="CDD" id="cd03351">
    <property type="entry name" value="LbH_UDP-GlcNAc_AT"/>
    <property type="match status" value="1"/>
</dbReference>